<name>A0A6H5GUY8_9HEMI</name>
<keyword evidence="3" id="KW-1185">Reference proteome</keyword>
<proteinExistence type="predicted"/>
<evidence type="ECO:0000256" key="1">
    <source>
        <dbReference type="SAM" id="MobiDB-lite"/>
    </source>
</evidence>
<accession>A0A6H5GUY8</accession>
<dbReference type="EMBL" id="CADCXU010020315">
    <property type="protein sequence ID" value="CAB0008258.1"/>
    <property type="molecule type" value="Genomic_DNA"/>
</dbReference>
<sequence length="176" mass="19361">MRNNNTLPPPVVPLANLPSNATADPFAPVGFTASQSQSEVNFANFDNNPVFANSSFDSDKQGFLFCSRDCLAGRQWYSWQWTACEPIAELQSSQVSVGYRFNSEPVSSFGPDGPPVRGMASQPPVRLKPQPPTRPTSSGPSGRWCFELGSAHLWPGAWKDLLWYYYGEKSSPPEAQ</sequence>
<dbReference type="AlphaFoldDB" id="A0A6H5GUY8"/>
<organism evidence="2 3">
    <name type="scientific">Nesidiocoris tenuis</name>
    <dbReference type="NCBI Taxonomy" id="355587"/>
    <lineage>
        <taxon>Eukaryota</taxon>
        <taxon>Metazoa</taxon>
        <taxon>Ecdysozoa</taxon>
        <taxon>Arthropoda</taxon>
        <taxon>Hexapoda</taxon>
        <taxon>Insecta</taxon>
        <taxon>Pterygota</taxon>
        <taxon>Neoptera</taxon>
        <taxon>Paraneoptera</taxon>
        <taxon>Hemiptera</taxon>
        <taxon>Heteroptera</taxon>
        <taxon>Panheteroptera</taxon>
        <taxon>Cimicomorpha</taxon>
        <taxon>Miridae</taxon>
        <taxon>Dicyphina</taxon>
        <taxon>Nesidiocoris</taxon>
    </lineage>
</organism>
<dbReference type="Proteomes" id="UP000479000">
    <property type="component" value="Unassembled WGS sequence"/>
</dbReference>
<evidence type="ECO:0000313" key="3">
    <source>
        <dbReference type="Proteomes" id="UP000479000"/>
    </source>
</evidence>
<protein>
    <submittedName>
        <fullName evidence="2">Uncharacterized protein</fullName>
    </submittedName>
</protein>
<feature type="region of interest" description="Disordered" evidence="1">
    <location>
        <begin position="106"/>
        <end position="140"/>
    </location>
</feature>
<gene>
    <name evidence="2" type="ORF">NTEN_LOCUS13504</name>
</gene>
<evidence type="ECO:0000313" key="2">
    <source>
        <dbReference type="EMBL" id="CAB0008258.1"/>
    </source>
</evidence>
<reference evidence="2 3" key="1">
    <citation type="submission" date="2020-02" db="EMBL/GenBank/DDBJ databases">
        <authorList>
            <person name="Ferguson B K."/>
        </authorList>
    </citation>
    <scope>NUCLEOTIDE SEQUENCE [LARGE SCALE GENOMIC DNA]</scope>
</reference>